<dbReference type="RefSeq" id="WP_093250944.1">
    <property type="nucleotide sequence ID" value="NZ_FNGP01000003.1"/>
</dbReference>
<evidence type="ECO:0000256" key="3">
    <source>
        <dbReference type="ARBA" id="ARBA00022729"/>
    </source>
</evidence>
<evidence type="ECO:0000256" key="4">
    <source>
        <dbReference type="SAM" id="MobiDB-lite"/>
    </source>
</evidence>
<evidence type="ECO:0000313" key="6">
    <source>
        <dbReference type="EMBL" id="SDL49472.1"/>
    </source>
</evidence>
<keyword evidence="7" id="KW-1185">Reference proteome</keyword>
<dbReference type="AlphaFoldDB" id="A0A1G9KIL0"/>
<name>A0A1G9KIL0_9ACTN</name>
<feature type="compositionally biased region" description="Low complexity" evidence="4">
    <location>
        <begin position="29"/>
        <end position="54"/>
    </location>
</feature>
<feature type="region of interest" description="Disordered" evidence="4">
    <location>
        <begin position="21"/>
        <end position="56"/>
    </location>
</feature>
<dbReference type="Gene3D" id="3.40.190.10">
    <property type="entry name" value="Periplasmic binding protein-like II"/>
    <property type="match status" value="2"/>
</dbReference>
<dbReference type="EMBL" id="FNGP01000003">
    <property type="protein sequence ID" value="SDL49472.1"/>
    <property type="molecule type" value="Genomic_DNA"/>
</dbReference>
<dbReference type="GO" id="GO:0055052">
    <property type="term" value="C:ATP-binding cassette (ABC) transporter complex, substrate-binding subunit-containing"/>
    <property type="evidence" value="ECO:0007669"/>
    <property type="project" value="TreeGrafter"/>
</dbReference>
<organism evidence="6 7">
    <name type="scientific">Tessaracoccus oleiagri</name>
    <dbReference type="NCBI Taxonomy" id="686624"/>
    <lineage>
        <taxon>Bacteria</taxon>
        <taxon>Bacillati</taxon>
        <taxon>Actinomycetota</taxon>
        <taxon>Actinomycetes</taxon>
        <taxon>Propionibacteriales</taxon>
        <taxon>Propionibacteriaceae</taxon>
        <taxon>Tessaracoccus</taxon>
    </lineage>
</organism>
<evidence type="ECO:0000256" key="5">
    <source>
        <dbReference type="SAM" id="SignalP"/>
    </source>
</evidence>
<evidence type="ECO:0000256" key="1">
    <source>
        <dbReference type="ARBA" id="ARBA00008520"/>
    </source>
</evidence>
<dbReference type="Pfam" id="PF13416">
    <property type="entry name" value="SBP_bac_8"/>
    <property type="match status" value="1"/>
</dbReference>
<keyword evidence="3 5" id="KW-0732">Signal</keyword>
<dbReference type="CDD" id="cd13586">
    <property type="entry name" value="PBP2_Maltose_binding_like"/>
    <property type="match status" value="1"/>
</dbReference>
<feature type="chain" id="PRO_5039179459" evidence="5">
    <location>
        <begin position="19"/>
        <end position="424"/>
    </location>
</feature>
<reference evidence="6 7" key="1">
    <citation type="submission" date="2016-10" db="EMBL/GenBank/DDBJ databases">
        <authorList>
            <person name="de Groot N.N."/>
        </authorList>
    </citation>
    <scope>NUCLEOTIDE SEQUENCE [LARGE SCALE GENOMIC DNA]</scope>
    <source>
        <strain evidence="6 7">CGMCC 1.9159</strain>
    </source>
</reference>
<dbReference type="SUPFAM" id="SSF53850">
    <property type="entry name" value="Periplasmic binding protein-like II"/>
    <property type="match status" value="1"/>
</dbReference>
<dbReference type="PROSITE" id="PS51257">
    <property type="entry name" value="PROKAR_LIPOPROTEIN"/>
    <property type="match status" value="1"/>
</dbReference>
<dbReference type="PANTHER" id="PTHR30061:SF50">
    <property type="entry name" value="MALTOSE_MALTODEXTRIN-BINDING PERIPLASMIC PROTEIN"/>
    <property type="match status" value="1"/>
</dbReference>
<dbReference type="PANTHER" id="PTHR30061">
    <property type="entry name" value="MALTOSE-BINDING PERIPLASMIC PROTEIN"/>
    <property type="match status" value="1"/>
</dbReference>
<dbReference type="GO" id="GO:0042956">
    <property type="term" value="P:maltodextrin transmembrane transport"/>
    <property type="evidence" value="ECO:0007669"/>
    <property type="project" value="TreeGrafter"/>
</dbReference>
<dbReference type="OrthoDB" id="9766758at2"/>
<dbReference type="GO" id="GO:0015768">
    <property type="term" value="P:maltose transport"/>
    <property type="evidence" value="ECO:0007669"/>
    <property type="project" value="TreeGrafter"/>
</dbReference>
<proteinExistence type="inferred from homology"/>
<evidence type="ECO:0000313" key="7">
    <source>
        <dbReference type="Proteomes" id="UP000199475"/>
    </source>
</evidence>
<accession>A0A1G9KIL0</accession>
<gene>
    <name evidence="6" type="ORF">SAMN04488242_1653</name>
</gene>
<keyword evidence="2" id="KW-0813">Transport</keyword>
<protein>
    <submittedName>
        <fullName evidence="6">Arabinogalactan oligomer / maltooligosaccharide transport system substrate-binding protein</fullName>
    </submittedName>
</protein>
<dbReference type="GO" id="GO:1901982">
    <property type="term" value="F:maltose binding"/>
    <property type="evidence" value="ECO:0007669"/>
    <property type="project" value="TreeGrafter"/>
</dbReference>
<dbReference type="Proteomes" id="UP000199475">
    <property type="component" value="Unassembled WGS sequence"/>
</dbReference>
<dbReference type="InterPro" id="IPR006059">
    <property type="entry name" value="SBP"/>
</dbReference>
<dbReference type="STRING" id="686624.SAMN04488242_1653"/>
<evidence type="ECO:0000256" key="2">
    <source>
        <dbReference type="ARBA" id="ARBA00022448"/>
    </source>
</evidence>
<sequence length="424" mass="44425">MRKSLIALAAGVSVVLTACGGGTADTNETPEPTASETTEATESPSGEATSEAPADGGTLTIWADETRVAAFQQLGEMFGEESGVTLDVVQKPTGDIGQDFIAQAPTGQGPDMIVTAHDGLGQLVENGVVAPIDFASKADLFNPVAVQAFTLEGNVYGVPYAMENIALVRNNELVQDTPATFDELIAQGKAVEGAEFPIIIQQGPSGDAYHLYPIQTSFGAPVFVTDENGDYTTELGMEGENGTKFAEYIQKLGKDGVLSADLGGDQAKQAFLDGKSPYMITGPWWTSEFVDAGMDISVLPVPSAGGETAAPFVGVQGVYVSSYSENALPANQFVDFLSTKEAQDVLFEQGGRVPALIESAEAVDDELLQGFNEAGAEGQPMPVIPEMAAVWEFWGGTEVAIINGTSPDAAAAWQTMNDNIKAKF</sequence>
<comment type="similarity">
    <text evidence="1">Belongs to the bacterial solute-binding protein 1 family.</text>
</comment>
<feature type="signal peptide" evidence="5">
    <location>
        <begin position="1"/>
        <end position="18"/>
    </location>
</feature>